<evidence type="ECO:0000256" key="2">
    <source>
        <dbReference type="ARBA" id="ARBA00022448"/>
    </source>
</evidence>
<feature type="region of interest" description="Disordered" evidence="9">
    <location>
        <begin position="1"/>
        <end position="50"/>
    </location>
</feature>
<feature type="binding site" evidence="7">
    <location>
        <position position="138"/>
    </location>
    <ligand>
        <name>Na(+)</name>
        <dbReference type="ChEBI" id="CHEBI:29101"/>
        <label>1</label>
    </ligand>
</feature>
<evidence type="ECO:0000313" key="11">
    <source>
        <dbReference type="Proteomes" id="UP000887575"/>
    </source>
</evidence>
<feature type="transmembrane region" description="Helical" evidence="10">
    <location>
        <begin position="344"/>
        <end position="363"/>
    </location>
</feature>
<keyword evidence="8" id="KW-1015">Disulfide bond</keyword>
<evidence type="ECO:0000256" key="3">
    <source>
        <dbReference type="ARBA" id="ARBA00022692"/>
    </source>
</evidence>
<keyword evidence="11" id="KW-1185">Reference proteome</keyword>
<feature type="disulfide bond" evidence="8">
    <location>
        <begin position="245"/>
        <end position="255"/>
    </location>
</feature>
<dbReference type="PANTHER" id="PTHR11616:SF326">
    <property type="entry name" value="SODIUM-DEPENDENT TRANSPORTER SNF-5"/>
    <property type="match status" value="1"/>
</dbReference>
<dbReference type="InterPro" id="IPR000175">
    <property type="entry name" value="Na/ntran_symport"/>
</dbReference>
<dbReference type="GO" id="GO:0046872">
    <property type="term" value="F:metal ion binding"/>
    <property type="evidence" value="ECO:0007669"/>
    <property type="project" value="UniProtKB-KW"/>
</dbReference>
<feature type="compositionally biased region" description="Polar residues" evidence="9">
    <location>
        <begin position="1"/>
        <end position="13"/>
    </location>
</feature>
<evidence type="ECO:0000256" key="5">
    <source>
        <dbReference type="ARBA" id="ARBA00022989"/>
    </source>
</evidence>
<feature type="transmembrane region" description="Helical" evidence="10">
    <location>
        <begin position="200"/>
        <end position="233"/>
    </location>
</feature>
<evidence type="ECO:0000256" key="6">
    <source>
        <dbReference type="ARBA" id="ARBA00023136"/>
    </source>
</evidence>
<feature type="transmembrane region" description="Helical" evidence="10">
    <location>
        <begin position="637"/>
        <end position="662"/>
    </location>
</feature>
<feature type="compositionally biased region" description="Basic and acidic residues" evidence="9">
    <location>
        <begin position="31"/>
        <end position="49"/>
    </location>
</feature>
<feature type="binding site" evidence="7">
    <location>
        <position position="486"/>
    </location>
    <ligand>
        <name>Na(+)</name>
        <dbReference type="ChEBI" id="CHEBI:29101"/>
        <label>1</label>
    </ligand>
</feature>
<feature type="transmembrane region" description="Helical" evidence="10">
    <location>
        <begin position="130"/>
        <end position="147"/>
    </location>
</feature>
<evidence type="ECO:0000256" key="10">
    <source>
        <dbReference type="SAM" id="Phobius"/>
    </source>
</evidence>
<feature type="binding site" evidence="7">
    <location>
        <position position="145"/>
    </location>
    <ligand>
        <name>Na(+)</name>
        <dbReference type="ChEBI" id="CHEBI:29101"/>
        <label>1</label>
    </ligand>
</feature>
<feature type="binding site" evidence="7">
    <location>
        <position position="399"/>
    </location>
    <ligand>
        <name>Na(+)</name>
        <dbReference type="ChEBI" id="CHEBI:29101"/>
        <label>1</label>
    </ligand>
</feature>
<keyword evidence="4" id="KW-0769">Symport</keyword>
<keyword evidence="5 10" id="KW-1133">Transmembrane helix</keyword>
<dbReference type="GO" id="GO:0005886">
    <property type="term" value="C:plasma membrane"/>
    <property type="evidence" value="ECO:0007669"/>
    <property type="project" value="TreeGrafter"/>
</dbReference>
<proteinExistence type="predicted"/>
<dbReference type="PRINTS" id="PR00176">
    <property type="entry name" value="NANEUSMPORT"/>
</dbReference>
<feature type="transmembrane region" description="Helical" evidence="10">
    <location>
        <begin position="313"/>
        <end position="332"/>
    </location>
</feature>
<feature type="binding site" evidence="7">
    <location>
        <position position="141"/>
    </location>
    <ligand>
        <name>Na(+)</name>
        <dbReference type="ChEBI" id="CHEBI:29101"/>
        <label>1</label>
    </ligand>
</feature>
<evidence type="ECO:0000256" key="8">
    <source>
        <dbReference type="PIRSR" id="PIRSR600175-2"/>
    </source>
</evidence>
<feature type="transmembrane region" description="Helical" evidence="10">
    <location>
        <begin position="425"/>
        <end position="451"/>
    </location>
</feature>
<feature type="transmembrane region" description="Helical" evidence="10">
    <location>
        <begin position="547"/>
        <end position="567"/>
    </location>
</feature>
<comment type="subcellular location">
    <subcellularLocation>
        <location evidence="1">Membrane</location>
        <topology evidence="1">Multi-pass membrane protein</topology>
    </subcellularLocation>
</comment>
<dbReference type="PANTHER" id="PTHR11616">
    <property type="entry name" value="SODIUM/CHLORIDE DEPENDENT TRANSPORTER"/>
    <property type="match status" value="1"/>
</dbReference>
<sequence length="743" mass="83588">MSNFQRDTTTKTGVKTAIPETDETTNPSTRATEENRKSSKSEESTKQGNHDIATTITLISADSNNNLNKVLDETASAPRDAKKKRILVLNKLMTITNKLLTFVGLKKKKKPADLEAGENAEGRQRWGSSLQFILTCIGYAVGLGNIWRFPALAFKHGGAAFLIPYVCCSFFFGFPLLYFELSIGQYLQSGPSKAFYKFKPIFQGIGWTMTFVSLLVGTYYSVIIAWVGIYLYYLFTFQYDKWTTCKNEWNNKDECISILADQECLAAGKGLNYSYHGECVIARPNGTYRAAAEEFFEKEVLRMSDSIESISNMNWQVFSSLAIMWILIAFGLWKGVRHIGKISLFTATVPYVIIAILFVRGVTLEHASDGINFYLLKPDFSHVLKIDTWRSALIQVCFSLSVGFGGLLSMASYNQHTHNCFRDAVIVAFADSFMAIFGGIAVFSTTGYLAHVQGKNISEVIREEAIATMNASWLWAFLFFLMLFLLGISTQFVYAETVATSLMDQFPRLKPMRAYLTTGTCILMFLIGIIMCTDAGIYWFIIFNDYTGSFSVCVACVAEIVCVLYFYGPKNWRKDLQSMFGEPKYCISKWIGRTGYYFMANWMVVSPLLGSVIFVFTCWRTEPTKYGNKALPIWADAIGWILGLAPSLCIPIFAIVNIGIFARKGDWKDAFRVHESHRSYLRVRGLLSTKEWSNREKISYAGADEDDGDAAGKSPSRESSFVYLRTARSSSSRLHTRPRSVSC</sequence>
<dbReference type="SUPFAM" id="SSF161070">
    <property type="entry name" value="SNF-like"/>
    <property type="match status" value="1"/>
</dbReference>
<keyword evidence="6 10" id="KW-0472">Membrane</keyword>
<keyword evidence="3 10" id="KW-0812">Transmembrane</keyword>
<dbReference type="NCBIfam" id="NF037979">
    <property type="entry name" value="Na_transp"/>
    <property type="match status" value="1"/>
</dbReference>
<keyword evidence="7" id="KW-0915">Sodium</keyword>
<keyword evidence="2" id="KW-0813">Transport</keyword>
<feature type="binding site" evidence="7">
    <location>
        <position position="140"/>
    </location>
    <ligand>
        <name>Na(+)</name>
        <dbReference type="ChEBI" id="CHEBI:29101"/>
        <label>1</label>
    </ligand>
</feature>
<name>A0AAF3F4K2_9BILA</name>
<evidence type="ECO:0000256" key="1">
    <source>
        <dbReference type="ARBA" id="ARBA00004141"/>
    </source>
</evidence>
<feature type="transmembrane region" description="Helical" evidence="10">
    <location>
        <begin position="471"/>
        <end position="494"/>
    </location>
</feature>
<evidence type="ECO:0000256" key="9">
    <source>
        <dbReference type="SAM" id="MobiDB-lite"/>
    </source>
</evidence>
<evidence type="ECO:0000313" key="12">
    <source>
        <dbReference type="WBParaSite" id="MBELARI_LOCUS20599"/>
    </source>
</evidence>
<dbReference type="WBParaSite" id="MBELARI_LOCUS20599">
    <property type="protein sequence ID" value="MBELARI_LOCUS20599"/>
    <property type="gene ID" value="MBELARI_LOCUS20599"/>
</dbReference>
<dbReference type="GO" id="GO:0005332">
    <property type="term" value="F:gamma-aminobutyric acid:sodium:chloride symporter activity"/>
    <property type="evidence" value="ECO:0007669"/>
    <property type="project" value="TreeGrafter"/>
</dbReference>
<accession>A0AAF3F4K2</accession>
<feature type="transmembrane region" description="Helical" evidence="10">
    <location>
        <begin position="515"/>
        <end position="541"/>
    </location>
</feature>
<feature type="transmembrane region" description="Helical" evidence="10">
    <location>
        <begin position="159"/>
        <end position="179"/>
    </location>
</feature>
<dbReference type="InterPro" id="IPR037272">
    <property type="entry name" value="SNS_sf"/>
</dbReference>
<keyword evidence="7" id="KW-0479">Metal-binding</keyword>
<evidence type="ECO:0000256" key="4">
    <source>
        <dbReference type="ARBA" id="ARBA00022847"/>
    </source>
</evidence>
<dbReference type="Pfam" id="PF00209">
    <property type="entry name" value="SNF"/>
    <property type="match status" value="1"/>
</dbReference>
<organism evidence="11 12">
    <name type="scientific">Mesorhabditis belari</name>
    <dbReference type="NCBI Taxonomy" id="2138241"/>
    <lineage>
        <taxon>Eukaryota</taxon>
        <taxon>Metazoa</taxon>
        <taxon>Ecdysozoa</taxon>
        <taxon>Nematoda</taxon>
        <taxon>Chromadorea</taxon>
        <taxon>Rhabditida</taxon>
        <taxon>Rhabditina</taxon>
        <taxon>Rhabditomorpha</taxon>
        <taxon>Rhabditoidea</taxon>
        <taxon>Rhabditidae</taxon>
        <taxon>Mesorhabditinae</taxon>
        <taxon>Mesorhabditis</taxon>
    </lineage>
</organism>
<reference evidence="12" key="1">
    <citation type="submission" date="2024-02" db="UniProtKB">
        <authorList>
            <consortium name="WormBaseParasite"/>
        </authorList>
    </citation>
    <scope>IDENTIFICATION</scope>
</reference>
<feature type="transmembrane region" description="Helical" evidence="10">
    <location>
        <begin position="392"/>
        <end position="413"/>
    </location>
</feature>
<dbReference type="PROSITE" id="PS50267">
    <property type="entry name" value="NA_NEUROTRAN_SYMP_3"/>
    <property type="match status" value="1"/>
</dbReference>
<evidence type="ECO:0000256" key="7">
    <source>
        <dbReference type="PIRSR" id="PIRSR600175-1"/>
    </source>
</evidence>
<dbReference type="AlphaFoldDB" id="A0AAF3F4K2"/>
<feature type="transmembrane region" description="Helical" evidence="10">
    <location>
        <begin position="596"/>
        <end position="617"/>
    </location>
</feature>
<dbReference type="Proteomes" id="UP000887575">
    <property type="component" value="Unassembled WGS sequence"/>
</dbReference>
<dbReference type="GO" id="GO:0043005">
    <property type="term" value="C:neuron projection"/>
    <property type="evidence" value="ECO:0007669"/>
    <property type="project" value="TreeGrafter"/>
</dbReference>
<protein>
    <submittedName>
        <fullName evidence="12">Uncharacterized protein</fullName>
    </submittedName>
</protein>